<dbReference type="STRING" id="1817895.AUJ95_04660"/>
<feature type="domain" description="Putative regulatory protein FmdB zinc ribbon" evidence="1">
    <location>
        <begin position="1"/>
        <end position="41"/>
    </location>
</feature>
<organism evidence="2 3">
    <name type="scientific">Candidatus Desantisbacteria bacterium CG2_30_40_21</name>
    <dbReference type="NCBI Taxonomy" id="1817895"/>
    <lineage>
        <taxon>Bacteria</taxon>
        <taxon>Candidatus Desantisiibacteriota</taxon>
    </lineage>
</organism>
<dbReference type="InterPro" id="IPR029040">
    <property type="entry name" value="RPABC4/Spt4"/>
</dbReference>
<dbReference type="Pfam" id="PF09723">
    <property type="entry name" value="Zn_ribbon_8"/>
    <property type="match status" value="1"/>
</dbReference>
<dbReference type="NCBIfam" id="TIGR02605">
    <property type="entry name" value="CxxC_CxxC_SSSS"/>
    <property type="match status" value="1"/>
</dbReference>
<dbReference type="SUPFAM" id="SSF63393">
    <property type="entry name" value="RNA polymerase subunits"/>
    <property type="match status" value="1"/>
</dbReference>
<dbReference type="Proteomes" id="UP000183085">
    <property type="component" value="Unassembled WGS sequence"/>
</dbReference>
<sequence>MPIFEYQCQKCTKKFETLVMSKNEVVQCPECGSGELKKLLSLFGFKPAGSRFVSSSTSSGGCTSCSTKACSSCH</sequence>
<evidence type="ECO:0000259" key="1">
    <source>
        <dbReference type="SMART" id="SM00834"/>
    </source>
</evidence>
<dbReference type="Gene3D" id="2.20.28.30">
    <property type="entry name" value="RNA polymerase ii, chain L"/>
    <property type="match status" value="1"/>
</dbReference>
<proteinExistence type="predicted"/>
<comment type="caution">
    <text evidence="2">The sequence shown here is derived from an EMBL/GenBank/DDBJ whole genome shotgun (WGS) entry which is preliminary data.</text>
</comment>
<evidence type="ECO:0000313" key="2">
    <source>
        <dbReference type="EMBL" id="OIP40297.1"/>
    </source>
</evidence>
<dbReference type="AlphaFoldDB" id="A0A1J5DW67"/>
<dbReference type="InterPro" id="IPR013429">
    <property type="entry name" value="Regulatory_FmdB_Zinc_ribbon"/>
</dbReference>
<dbReference type="SMART" id="SM00834">
    <property type="entry name" value="CxxC_CXXC_SSSS"/>
    <property type="match status" value="1"/>
</dbReference>
<dbReference type="EMBL" id="MNYI01000123">
    <property type="protein sequence ID" value="OIP40297.1"/>
    <property type="molecule type" value="Genomic_DNA"/>
</dbReference>
<gene>
    <name evidence="2" type="ORF">AUJ95_04660</name>
</gene>
<accession>A0A1J5DW67</accession>
<name>A0A1J5DW67_9BACT</name>
<evidence type="ECO:0000313" key="3">
    <source>
        <dbReference type="Proteomes" id="UP000183085"/>
    </source>
</evidence>
<reference evidence="2 3" key="1">
    <citation type="journal article" date="2016" name="Environ. Microbiol.">
        <title>Genomic resolution of a cold subsurface aquifer community provides metabolic insights for novel microbes adapted to high CO concentrations.</title>
        <authorList>
            <person name="Probst A.J."/>
            <person name="Castelle C.J."/>
            <person name="Singh A."/>
            <person name="Brown C.T."/>
            <person name="Anantharaman K."/>
            <person name="Sharon I."/>
            <person name="Hug L.A."/>
            <person name="Burstein D."/>
            <person name="Emerson J.B."/>
            <person name="Thomas B.C."/>
            <person name="Banfield J.F."/>
        </authorList>
    </citation>
    <scope>NUCLEOTIDE SEQUENCE [LARGE SCALE GENOMIC DNA]</scope>
    <source>
        <strain evidence="2">CG2_30_40_21</strain>
    </source>
</reference>
<protein>
    <submittedName>
        <fullName evidence="2">FmdB family transcriptional regulator</fullName>
    </submittedName>
</protein>